<reference evidence="1" key="1">
    <citation type="journal article" date="2021" name="PeerJ">
        <title>Extensive microbial diversity within the chicken gut microbiome revealed by metagenomics and culture.</title>
        <authorList>
            <person name="Gilroy R."/>
            <person name="Ravi A."/>
            <person name="Getino M."/>
            <person name="Pursley I."/>
            <person name="Horton D.L."/>
            <person name="Alikhan N.F."/>
            <person name="Baker D."/>
            <person name="Gharbi K."/>
            <person name="Hall N."/>
            <person name="Watson M."/>
            <person name="Adriaenssens E.M."/>
            <person name="Foster-Nyarko E."/>
            <person name="Jarju S."/>
            <person name="Secka A."/>
            <person name="Antonio M."/>
            <person name="Oren A."/>
            <person name="Chaudhuri R.R."/>
            <person name="La Ragione R."/>
            <person name="Hildebrand F."/>
            <person name="Pallen M.J."/>
        </authorList>
    </citation>
    <scope>NUCLEOTIDE SEQUENCE</scope>
    <source>
        <strain evidence="1">CHK33-7979</strain>
    </source>
</reference>
<accession>A0A9D1Z3Z3</accession>
<dbReference type="Proteomes" id="UP000886824">
    <property type="component" value="Unassembled WGS sequence"/>
</dbReference>
<organism evidence="1 2">
    <name type="scientific">Candidatus Intestinimonas merdavium</name>
    <dbReference type="NCBI Taxonomy" id="2838622"/>
    <lineage>
        <taxon>Bacteria</taxon>
        <taxon>Bacillati</taxon>
        <taxon>Bacillota</taxon>
        <taxon>Clostridia</taxon>
        <taxon>Eubacteriales</taxon>
        <taxon>Intestinimonas</taxon>
    </lineage>
</organism>
<reference evidence="1" key="2">
    <citation type="submission" date="2021-04" db="EMBL/GenBank/DDBJ databases">
        <authorList>
            <person name="Gilroy R."/>
        </authorList>
    </citation>
    <scope>NUCLEOTIDE SEQUENCE</scope>
    <source>
        <strain evidence="1">CHK33-7979</strain>
    </source>
</reference>
<name>A0A9D1Z3Z3_9FIRM</name>
<gene>
    <name evidence="1" type="ORF">H9826_06040</name>
</gene>
<protein>
    <submittedName>
        <fullName evidence="1">Uncharacterized protein</fullName>
    </submittedName>
</protein>
<evidence type="ECO:0000313" key="1">
    <source>
        <dbReference type="EMBL" id="HIY73518.1"/>
    </source>
</evidence>
<sequence>MLGHAAFGACPAGKRAFWGMEHVGLHVAAASSALSTWSICMVDQGEVAGP</sequence>
<dbReference type="EMBL" id="DXCX01000061">
    <property type="protein sequence ID" value="HIY73518.1"/>
    <property type="molecule type" value="Genomic_DNA"/>
</dbReference>
<comment type="caution">
    <text evidence="1">The sequence shown here is derived from an EMBL/GenBank/DDBJ whole genome shotgun (WGS) entry which is preliminary data.</text>
</comment>
<proteinExistence type="predicted"/>
<evidence type="ECO:0000313" key="2">
    <source>
        <dbReference type="Proteomes" id="UP000886824"/>
    </source>
</evidence>
<dbReference type="AlphaFoldDB" id="A0A9D1Z3Z3"/>